<organism evidence="3 4">
    <name type="scientific">Chitinophaga silvatica</name>
    <dbReference type="NCBI Taxonomy" id="2282649"/>
    <lineage>
        <taxon>Bacteria</taxon>
        <taxon>Pseudomonadati</taxon>
        <taxon>Bacteroidota</taxon>
        <taxon>Chitinophagia</taxon>
        <taxon>Chitinophagales</taxon>
        <taxon>Chitinophagaceae</taxon>
        <taxon>Chitinophaga</taxon>
    </lineage>
</organism>
<gene>
    <name evidence="3" type="ORF">DVR12_01945</name>
</gene>
<dbReference type="PIRSF" id="PIRSF018266">
    <property type="entry name" value="FecR"/>
    <property type="match status" value="1"/>
</dbReference>
<dbReference type="Pfam" id="PF04773">
    <property type="entry name" value="FecR"/>
    <property type="match status" value="1"/>
</dbReference>
<comment type="caution">
    <text evidence="3">The sequence shown here is derived from an EMBL/GenBank/DDBJ whole genome shotgun (WGS) entry which is preliminary data.</text>
</comment>
<evidence type="ECO:0000259" key="2">
    <source>
        <dbReference type="Pfam" id="PF04773"/>
    </source>
</evidence>
<evidence type="ECO:0000313" key="3">
    <source>
        <dbReference type="EMBL" id="RFS26572.1"/>
    </source>
</evidence>
<evidence type="ECO:0000313" key="4">
    <source>
        <dbReference type="Proteomes" id="UP000260644"/>
    </source>
</evidence>
<feature type="domain" description="FecR protein" evidence="2">
    <location>
        <begin position="129"/>
        <end position="221"/>
    </location>
</feature>
<name>A0A3E1YGT0_9BACT</name>
<reference evidence="3 4" key="1">
    <citation type="submission" date="2018-07" db="EMBL/GenBank/DDBJ databases">
        <title>Chitinophaga K2CV101002-2 sp. nov., isolated from a monsoon evergreen broad-leaved forest soil.</title>
        <authorList>
            <person name="Lv Y."/>
        </authorList>
    </citation>
    <scope>NUCLEOTIDE SEQUENCE [LARGE SCALE GENOMIC DNA]</scope>
    <source>
        <strain evidence="3 4">GDMCC 1.1288</strain>
    </source>
</reference>
<keyword evidence="1" id="KW-0812">Transmembrane</keyword>
<dbReference type="Proteomes" id="UP000260644">
    <property type="component" value="Unassembled WGS sequence"/>
</dbReference>
<sequence>MGIKDYQQYELADFLADEDFKNWTNGNTVDLQLNAHWEKIKIQFPEKAVIIEEARGMVNELRYLPVFPSAESHQRVWNQINKNIEQSIPHINSVKWFRFAYRYAAAIVGLGVLTVGLTYYNKQQAFICKTGFGKDTTFFLPDGSKVMLAANSEVIYRTPKNPNQLREIWLKGEAYFDILPVAHNSFTVHIDGGVDVRVLGTAFLVKNRHGQTSVSLDNGKIQVQMPGVAQHLLQPGETVVADTKARVITKQITSPAETREWKGHNILLQETTVKEIIAMFKDYYNKELIISDPILLEKKVDGMLPSNNETQALKALSVILNAEITVQDTIIQLKVRN</sequence>
<dbReference type="GO" id="GO:0016989">
    <property type="term" value="F:sigma factor antagonist activity"/>
    <property type="evidence" value="ECO:0007669"/>
    <property type="project" value="TreeGrafter"/>
</dbReference>
<dbReference type="Gene3D" id="3.55.50.30">
    <property type="match status" value="1"/>
</dbReference>
<keyword evidence="1" id="KW-0472">Membrane</keyword>
<dbReference type="EMBL" id="QPMM01000001">
    <property type="protein sequence ID" value="RFS26572.1"/>
    <property type="molecule type" value="Genomic_DNA"/>
</dbReference>
<keyword evidence="4" id="KW-1185">Reference proteome</keyword>
<proteinExistence type="predicted"/>
<evidence type="ECO:0000256" key="1">
    <source>
        <dbReference type="SAM" id="Phobius"/>
    </source>
</evidence>
<dbReference type="RefSeq" id="WP_116973763.1">
    <property type="nucleotide sequence ID" value="NZ_QPMM01000001.1"/>
</dbReference>
<protein>
    <submittedName>
        <fullName evidence="3">DUF4974 domain-containing protein</fullName>
    </submittedName>
</protein>
<dbReference type="OrthoDB" id="923517at2"/>
<dbReference type="InterPro" id="IPR006860">
    <property type="entry name" value="FecR"/>
</dbReference>
<dbReference type="Gene3D" id="2.60.120.1440">
    <property type="match status" value="1"/>
</dbReference>
<keyword evidence="1" id="KW-1133">Transmembrane helix</keyword>
<dbReference type="AlphaFoldDB" id="A0A3E1YGT0"/>
<dbReference type="InterPro" id="IPR012373">
    <property type="entry name" value="Ferrdict_sens_TM"/>
</dbReference>
<dbReference type="PANTHER" id="PTHR30273">
    <property type="entry name" value="PERIPLASMIC SIGNAL SENSOR AND SIGMA FACTOR ACTIVATOR FECR-RELATED"/>
    <property type="match status" value="1"/>
</dbReference>
<feature type="transmembrane region" description="Helical" evidence="1">
    <location>
        <begin position="100"/>
        <end position="120"/>
    </location>
</feature>
<accession>A0A3E1YGT0</accession>
<dbReference type="PANTHER" id="PTHR30273:SF2">
    <property type="entry name" value="PROTEIN FECR"/>
    <property type="match status" value="1"/>
</dbReference>